<keyword evidence="3" id="KW-0479">Metal-binding</keyword>
<dbReference type="PANTHER" id="PTHR31009">
    <property type="entry name" value="S-ADENOSYL-L-METHIONINE:CARBOXYL METHYLTRANSFERASE FAMILY PROTEIN"/>
    <property type="match status" value="1"/>
</dbReference>
<dbReference type="SUPFAM" id="SSF53335">
    <property type="entry name" value="S-adenosyl-L-methionine-dependent methyltransferases"/>
    <property type="match status" value="1"/>
</dbReference>
<dbReference type="Gene3D" id="1.10.1200.270">
    <property type="entry name" value="Methyltransferase, alpha-helical capping domain"/>
    <property type="match status" value="1"/>
</dbReference>
<proteinExistence type="predicted"/>
<organism evidence="6">
    <name type="scientific">Opuntia streptacantha</name>
    <name type="common">Prickly pear cactus</name>
    <name type="synonym">Opuntia cardona</name>
    <dbReference type="NCBI Taxonomy" id="393608"/>
    <lineage>
        <taxon>Eukaryota</taxon>
        <taxon>Viridiplantae</taxon>
        <taxon>Streptophyta</taxon>
        <taxon>Embryophyta</taxon>
        <taxon>Tracheophyta</taxon>
        <taxon>Spermatophyta</taxon>
        <taxon>Magnoliopsida</taxon>
        <taxon>eudicotyledons</taxon>
        <taxon>Gunneridae</taxon>
        <taxon>Pentapetalae</taxon>
        <taxon>Caryophyllales</taxon>
        <taxon>Cactineae</taxon>
        <taxon>Cactaceae</taxon>
        <taxon>Opuntioideae</taxon>
        <taxon>Opuntia</taxon>
    </lineage>
</organism>
<feature type="coiled-coil region" evidence="5">
    <location>
        <begin position="99"/>
        <end position="126"/>
    </location>
</feature>
<dbReference type="AlphaFoldDB" id="A0A7C9ER34"/>
<dbReference type="EC" id="2.1.1.141" evidence="6"/>
<dbReference type="GO" id="GO:0046872">
    <property type="term" value="F:metal ion binding"/>
    <property type="evidence" value="ECO:0007669"/>
    <property type="project" value="UniProtKB-KW"/>
</dbReference>
<evidence type="ECO:0000256" key="1">
    <source>
        <dbReference type="ARBA" id="ARBA00022603"/>
    </source>
</evidence>
<evidence type="ECO:0000256" key="4">
    <source>
        <dbReference type="ARBA" id="ARBA00022842"/>
    </source>
</evidence>
<evidence type="ECO:0000256" key="2">
    <source>
        <dbReference type="ARBA" id="ARBA00022679"/>
    </source>
</evidence>
<keyword evidence="5" id="KW-0175">Coiled coil</keyword>
<dbReference type="GO" id="GO:0032259">
    <property type="term" value="P:methylation"/>
    <property type="evidence" value="ECO:0007669"/>
    <property type="project" value="UniProtKB-KW"/>
</dbReference>
<name>A0A7C9ER34_OPUST</name>
<reference evidence="6" key="1">
    <citation type="journal article" date="2013" name="J. Plant Res.">
        <title>Effect of fungi and light on seed germination of three Opuntia species from semiarid lands of central Mexico.</title>
        <authorList>
            <person name="Delgado-Sanchez P."/>
            <person name="Jimenez-Bremont J.F."/>
            <person name="Guerrero-Gonzalez Mde L."/>
            <person name="Flores J."/>
        </authorList>
    </citation>
    <scope>NUCLEOTIDE SEQUENCE</scope>
    <source>
        <tissue evidence="6">Cladode</tissue>
    </source>
</reference>
<reference evidence="6" key="2">
    <citation type="submission" date="2020-07" db="EMBL/GenBank/DDBJ databases">
        <authorList>
            <person name="Vera ALvarez R."/>
            <person name="Arias-Moreno D.M."/>
            <person name="Jimenez-Jacinto V."/>
            <person name="Jimenez-Bremont J.F."/>
            <person name="Swaminathan K."/>
            <person name="Moose S.P."/>
            <person name="Guerrero-Gonzalez M.L."/>
            <person name="Marino-Ramirez L."/>
            <person name="Landsman D."/>
            <person name="Rodriguez-Kessler M."/>
            <person name="Delgado-Sanchez P."/>
        </authorList>
    </citation>
    <scope>NUCLEOTIDE SEQUENCE</scope>
    <source>
        <tissue evidence="6">Cladode</tissue>
    </source>
</reference>
<sequence>MLKLSFSKTFYERYRFKGKHCWCCKELSFGSLIRRSTVILLVPKLSRKTTAQKRVIGMTRTIREEAMARLFSQHEFDVKTTLCIADLGCASGPNTFTVVSELILTSERIRQKLNRAQLEYQVYLNDLPGNDFNSVFMSLPKFHQKLIEQAGPALNGQCFVTGLPGSFYGRLLPCQSLQFVHSSYSLYWLSQLPEGTEGNEGNIYLSTKSPPSVVKAYTEQFQKDIGVFLRSRSDELAKGGQMVLTYWGRNTEEPTCMGSDCVWGLFDTVLNQLVSEGVIEEERVESFNIPVYHPSSMEVTKEVEKQGSFFINAVENTQVSFDAQEDNGQNITINGSKMEEKKGDPPSRLMRSVIESVLTCHFGSVVIDEIFQRYSNVVEDVLSKQMILLTNVTISLTKK</sequence>
<keyword evidence="4" id="KW-0460">Magnesium</keyword>
<accession>A0A7C9ER34</accession>
<dbReference type="Pfam" id="PF03492">
    <property type="entry name" value="Methyltransf_7"/>
    <property type="match status" value="1"/>
</dbReference>
<evidence type="ECO:0000313" key="6">
    <source>
        <dbReference type="EMBL" id="MBA4668288.1"/>
    </source>
</evidence>
<evidence type="ECO:0000256" key="5">
    <source>
        <dbReference type="SAM" id="Coils"/>
    </source>
</evidence>
<dbReference type="InterPro" id="IPR005299">
    <property type="entry name" value="MeTrfase_7"/>
</dbReference>
<keyword evidence="2 6" id="KW-0808">Transferase</keyword>
<dbReference type="InterPro" id="IPR029063">
    <property type="entry name" value="SAM-dependent_MTases_sf"/>
</dbReference>
<dbReference type="GO" id="GO:0030795">
    <property type="term" value="F:methyl jasmonate methylesterase activity"/>
    <property type="evidence" value="ECO:0007669"/>
    <property type="project" value="UniProtKB-EC"/>
</dbReference>
<protein>
    <submittedName>
        <fullName evidence="6">Jasmonate O-methyltransferase</fullName>
        <ecNumber evidence="6">2.1.1.141</ecNumber>
    </submittedName>
</protein>
<dbReference type="EMBL" id="GISG01239034">
    <property type="protein sequence ID" value="MBA4668288.1"/>
    <property type="molecule type" value="Transcribed_RNA"/>
</dbReference>
<dbReference type="InterPro" id="IPR042086">
    <property type="entry name" value="MeTrfase_capping"/>
</dbReference>
<dbReference type="Gene3D" id="3.40.50.150">
    <property type="entry name" value="Vaccinia Virus protein VP39"/>
    <property type="match status" value="1"/>
</dbReference>
<evidence type="ECO:0000256" key="3">
    <source>
        <dbReference type="ARBA" id="ARBA00022723"/>
    </source>
</evidence>
<keyword evidence="1 6" id="KW-0489">Methyltransferase</keyword>